<feature type="compositionally biased region" description="Basic and acidic residues" evidence="1">
    <location>
        <begin position="98"/>
        <end position="111"/>
    </location>
</feature>
<feature type="region of interest" description="Disordered" evidence="1">
    <location>
        <begin position="74"/>
        <end position="111"/>
    </location>
</feature>
<organism evidence="2 3">
    <name type="scientific">Araneus ventricosus</name>
    <name type="common">Orbweaver spider</name>
    <name type="synonym">Epeira ventricosa</name>
    <dbReference type="NCBI Taxonomy" id="182803"/>
    <lineage>
        <taxon>Eukaryota</taxon>
        <taxon>Metazoa</taxon>
        <taxon>Ecdysozoa</taxon>
        <taxon>Arthropoda</taxon>
        <taxon>Chelicerata</taxon>
        <taxon>Arachnida</taxon>
        <taxon>Araneae</taxon>
        <taxon>Araneomorphae</taxon>
        <taxon>Entelegynae</taxon>
        <taxon>Araneoidea</taxon>
        <taxon>Araneidae</taxon>
        <taxon>Araneus</taxon>
    </lineage>
</organism>
<dbReference type="EMBL" id="BGPR01012413">
    <property type="protein sequence ID" value="GBN55954.1"/>
    <property type="molecule type" value="Genomic_DNA"/>
</dbReference>
<feature type="compositionally biased region" description="Polar residues" evidence="1">
    <location>
        <begin position="74"/>
        <end position="85"/>
    </location>
</feature>
<evidence type="ECO:0000313" key="3">
    <source>
        <dbReference type="Proteomes" id="UP000499080"/>
    </source>
</evidence>
<proteinExistence type="predicted"/>
<evidence type="ECO:0000256" key="1">
    <source>
        <dbReference type="SAM" id="MobiDB-lite"/>
    </source>
</evidence>
<evidence type="ECO:0000313" key="2">
    <source>
        <dbReference type="EMBL" id="GBN55954.1"/>
    </source>
</evidence>
<name>A0A4Y2PXN6_ARAVE</name>
<sequence length="139" mass="15743">MSLNLSDEQTIVNQITSATKFAVFSENQPTYDIFPRRNLKAPCQNYVALPTSGTALVQTPICLATSPKKISRLKSNSKTIGQQTTHVRESSRSFFFTDEEKKGQTPHAKFPENQRAKGSYFLYPFSGEKKMVKRRNVFS</sequence>
<gene>
    <name evidence="2" type="ORF">AVEN_104929_1</name>
</gene>
<protein>
    <submittedName>
        <fullName evidence="2">Uncharacterized protein</fullName>
    </submittedName>
</protein>
<keyword evidence="3" id="KW-1185">Reference proteome</keyword>
<comment type="caution">
    <text evidence="2">The sequence shown here is derived from an EMBL/GenBank/DDBJ whole genome shotgun (WGS) entry which is preliminary data.</text>
</comment>
<dbReference type="AlphaFoldDB" id="A0A4Y2PXN6"/>
<reference evidence="2 3" key="1">
    <citation type="journal article" date="2019" name="Sci. Rep.">
        <title>Orb-weaving spider Araneus ventricosus genome elucidates the spidroin gene catalogue.</title>
        <authorList>
            <person name="Kono N."/>
            <person name="Nakamura H."/>
            <person name="Ohtoshi R."/>
            <person name="Moran D.A.P."/>
            <person name="Shinohara A."/>
            <person name="Yoshida Y."/>
            <person name="Fujiwara M."/>
            <person name="Mori M."/>
            <person name="Tomita M."/>
            <person name="Arakawa K."/>
        </authorList>
    </citation>
    <scope>NUCLEOTIDE SEQUENCE [LARGE SCALE GENOMIC DNA]</scope>
</reference>
<dbReference type="Proteomes" id="UP000499080">
    <property type="component" value="Unassembled WGS sequence"/>
</dbReference>
<accession>A0A4Y2PXN6</accession>